<gene>
    <name evidence="2" type="ORF">MPSI1_003795</name>
</gene>
<dbReference type="Pfam" id="PF00702">
    <property type="entry name" value="Hydrolase"/>
    <property type="match status" value="1"/>
</dbReference>
<dbReference type="SFLD" id="SFLDS00003">
    <property type="entry name" value="Haloacid_Dehalogenase"/>
    <property type="match status" value="1"/>
</dbReference>
<reference evidence="2" key="1">
    <citation type="submission" date="2023-02" db="EMBL/GenBank/DDBJ databases">
        <title>Mating type loci evolution in Malassezia.</title>
        <authorList>
            <person name="Coelho M.A."/>
        </authorList>
    </citation>
    <scope>NUCLEOTIDE SEQUENCE</scope>
    <source>
        <strain evidence="2">CBS 14136</strain>
    </source>
</reference>
<evidence type="ECO:0000313" key="2">
    <source>
        <dbReference type="EMBL" id="WFD45118.1"/>
    </source>
</evidence>
<keyword evidence="3" id="KW-1185">Reference proteome</keyword>
<accession>A0AAF0JFV4</accession>
<keyword evidence="1" id="KW-0175">Coiled coil</keyword>
<evidence type="ECO:0000313" key="3">
    <source>
        <dbReference type="Proteomes" id="UP001214628"/>
    </source>
</evidence>
<dbReference type="Proteomes" id="UP001214628">
    <property type="component" value="Chromosome 7"/>
</dbReference>
<dbReference type="AlphaFoldDB" id="A0AAF0JFV4"/>
<dbReference type="Gene3D" id="1.10.150.240">
    <property type="entry name" value="Putative phosphatase, domain 2"/>
    <property type="match status" value="2"/>
</dbReference>
<dbReference type="InterPro" id="IPR036412">
    <property type="entry name" value="HAD-like_sf"/>
</dbReference>
<dbReference type="SFLD" id="SFLDG01129">
    <property type="entry name" value="C1.5:_HAD__Beta-PGM__Phosphata"/>
    <property type="match status" value="1"/>
</dbReference>
<dbReference type="Pfam" id="PF13419">
    <property type="entry name" value="HAD_2"/>
    <property type="match status" value="1"/>
</dbReference>
<feature type="coiled-coil region" evidence="1">
    <location>
        <begin position="306"/>
        <end position="338"/>
    </location>
</feature>
<dbReference type="InterPro" id="IPR051806">
    <property type="entry name" value="HAD-like_SPP"/>
</dbReference>
<proteinExistence type="predicted"/>
<dbReference type="EMBL" id="CP118381">
    <property type="protein sequence ID" value="WFD45118.1"/>
    <property type="molecule type" value="Genomic_DNA"/>
</dbReference>
<dbReference type="InterPro" id="IPR023198">
    <property type="entry name" value="PGP-like_dom2"/>
</dbReference>
<dbReference type="PANTHER" id="PTHR43481">
    <property type="entry name" value="FRUCTOSE-1-PHOSPHATE PHOSPHATASE"/>
    <property type="match status" value="1"/>
</dbReference>
<dbReference type="Gene3D" id="3.40.50.1000">
    <property type="entry name" value="HAD superfamily/HAD-like"/>
    <property type="match status" value="2"/>
</dbReference>
<dbReference type="InterPro" id="IPR006439">
    <property type="entry name" value="HAD-SF_hydro_IA"/>
</dbReference>
<dbReference type="NCBIfam" id="TIGR01509">
    <property type="entry name" value="HAD-SF-IA-v3"/>
    <property type="match status" value="2"/>
</dbReference>
<dbReference type="GO" id="GO:0050308">
    <property type="term" value="F:sugar-phosphatase activity"/>
    <property type="evidence" value="ECO:0007669"/>
    <property type="project" value="TreeGrafter"/>
</dbReference>
<dbReference type="InterPro" id="IPR041492">
    <property type="entry name" value="HAD_2"/>
</dbReference>
<sequence>MTRKEIAVDTVLFDMDGTLLDSTEAVNNTWKEFADKYHLDMEEVLRSAHGCRTIENLPRFIPSLKGTELLEEAKRFESRILELAEEKVNNIAAQSQMKAISQGGIVALPGAKELLAQINAGRESNPSRRAGWAVVTSATSAYAKQAFQLAELGALPDVFVTGDMVSHGKPNPEPYEKGASLAQVHDIKRCLVVEDAPPGVASGKAANAVVLGLETTHDASRMWERGADYVAKDLSKVQARWEVDQVEAHGLLFDMDGVSGERRCDANKQTLISSTAALSAVWVEFCDQYDMDLNDLLQNSHGKRTVENLKERLPHLSHEKANAEAVRFEERIIEISNENRSNADEHPTADNPQGTIVGLPGVKELLTQINEGANQGSRHHGWAIVTSATGDYARRAFLSTGVSDAPKVFISSDDVTAGKPHPQPYETGAKVSDFDIKNTIVVEDAPAGVLSGKRAGARVLALETTHNARRLWENGADWVVKDLSQVSAKWKGDNLLLTINSMEKPTDL</sequence>
<evidence type="ECO:0000256" key="1">
    <source>
        <dbReference type="SAM" id="Coils"/>
    </source>
</evidence>
<organism evidence="2 3">
    <name type="scientific">Malassezia psittaci</name>
    <dbReference type="NCBI Taxonomy" id="1821823"/>
    <lineage>
        <taxon>Eukaryota</taxon>
        <taxon>Fungi</taxon>
        <taxon>Dikarya</taxon>
        <taxon>Basidiomycota</taxon>
        <taxon>Ustilaginomycotina</taxon>
        <taxon>Malasseziomycetes</taxon>
        <taxon>Malasseziales</taxon>
        <taxon>Malasseziaceae</taxon>
        <taxon>Malassezia</taxon>
    </lineage>
</organism>
<dbReference type="InterPro" id="IPR023214">
    <property type="entry name" value="HAD_sf"/>
</dbReference>
<dbReference type="PANTHER" id="PTHR43481:SF4">
    <property type="entry name" value="GLYCEROL-1-PHOSPHATE PHOSPHOHYDROLASE 1-RELATED"/>
    <property type="match status" value="1"/>
</dbReference>
<protein>
    <submittedName>
        <fullName evidence="2">Uncharacterized protein</fullName>
    </submittedName>
</protein>
<dbReference type="SUPFAM" id="SSF56784">
    <property type="entry name" value="HAD-like"/>
    <property type="match status" value="2"/>
</dbReference>
<name>A0AAF0JFV4_9BASI</name>